<dbReference type="VEuPathDB" id="AmoebaDB:NAEGRDRAFT_64832"/>
<feature type="transmembrane region" description="Helical" evidence="2">
    <location>
        <begin position="112"/>
        <end position="135"/>
    </location>
</feature>
<dbReference type="EMBL" id="GG738855">
    <property type="protein sequence ID" value="EFC47394.1"/>
    <property type="molecule type" value="Genomic_DNA"/>
</dbReference>
<proteinExistence type="predicted"/>
<evidence type="ECO:0000256" key="1">
    <source>
        <dbReference type="SAM" id="Coils"/>
    </source>
</evidence>
<dbReference type="KEGG" id="ngr:NAEGRDRAFT_64832"/>
<feature type="coiled-coil region" evidence="1">
    <location>
        <begin position="155"/>
        <end position="224"/>
    </location>
</feature>
<keyword evidence="2" id="KW-0812">Transmembrane</keyword>
<reference evidence="3 4" key="1">
    <citation type="journal article" date="2010" name="Cell">
        <title>The genome of Naegleria gruberi illuminates early eukaryotic versatility.</title>
        <authorList>
            <person name="Fritz-Laylin L.K."/>
            <person name="Prochnik S.E."/>
            <person name="Ginger M.L."/>
            <person name="Dacks J.B."/>
            <person name="Carpenter M.L."/>
            <person name="Field M.C."/>
            <person name="Kuo A."/>
            <person name="Paredez A."/>
            <person name="Chapman J."/>
            <person name="Pham J."/>
            <person name="Shu S."/>
            <person name="Neupane R."/>
            <person name="Cipriano M."/>
            <person name="Mancuso J."/>
            <person name="Tu H."/>
            <person name="Salamov A."/>
            <person name="Lindquist E."/>
            <person name="Shapiro H."/>
            <person name="Lucas S."/>
            <person name="Grigoriev I.V."/>
            <person name="Cande W.Z."/>
            <person name="Fulton C."/>
            <person name="Rokhsar D.S."/>
            <person name="Dawson S.C."/>
        </authorList>
    </citation>
    <scope>NUCLEOTIDE SEQUENCE [LARGE SCALE GENOMIC DNA]</scope>
    <source>
        <strain evidence="3 4">NEG-M</strain>
    </source>
</reference>
<dbReference type="OMA" id="KSAYLMD"/>
<dbReference type="OrthoDB" id="10407312at2759"/>
<dbReference type="InParanoid" id="D2V7K2"/>
<sequence>MHNFHTVQFVPTATAAKHQTETSFQTCGCFVPSRYFPQFKSFQLEQDDFNRILKKANTILMNYQELIDKEAILMSPINSPTTSHVHSTSDRDLDDKQLTNSDKLKEMNRKKILLILAIVSLVPTFGISLMIYKLWPKIIKKKHEQRIIKLREKCKAELIDLIQNENLNMKKYEIQMELTFGPLKYPIYEESIEEEMTEEKRDEMEMMDEEENEKNHKLNQTEEDYNDGSYILKRNKSELTKSQVLGFFKKKNGSSHVSNNHPNVSTSTTQQDNLPIISIQSSKKRILDIFQEECIPSIKFITDNRKSAYLMDFIRNTQRNSTTPSTPVAMFKRNFSDVEQLAGSVESQNPFFPSELKNYHFDYNNFHPLNPNYQKI</sequence>
<organism evidence="4">
    <name type="scientific">Naegleria gruberi</name>
    <name type="common">Amoeba</name>
    <dbReference type="NCBI Taxonomy" id="5762"/>
    <lineage>
        <taxon>Eukaryota</taxon>
        <taxon>Discoba</taxon>
        <taxon>Heterolobosea</taxon>
        <taxon>Tetramitia</taxon>
        <taxon>Eutetramitia</taxon>
        <taxon>Vahlkampfiidae</taxon>
        <taxon>Naegleria</taxon>
    </lineage>
</organism>
<protein>
    <submittedName>
        <fullName evidence="3">Predicted protein</fullName>
    </submittedName>
</protein>
<accession>D2V7K2</accession>
<dbReference type="GeneID" id="8849437"/>
<keyword evidence="1" id="KW-0175">Coiled coil</keyword>
<dbReference type="AlphaFoldDB" id="D2V7K2"/>
<keyword evidence="2" id="KW-1133">Transmembrane helix</keyword>
<dbReference type="Proteomes" id="UP000006671">
    <property type="component" value="Unassembled WGS sequence"/>
</dbReference>
<keyword evidence="2" id="KW-0472">Membrane</keyword>
<gene>
    <name evidence="3" type="ORF">NAEGRDRAFT_64832</name>
</gene>
<evidence type="ECO:0000313" key="3">
    <source>
        <dbReference type="EMBL" id="EFC47394.1"/>
    </source>
</evidence>
<evidence type="ECO:0000313" key="4">
    <source>
        <dbReference type="Proteomes" id="UP000006671"/>
    </source>
</evidence>
<keyword evidence="4" id="KW-1185">Reference proteome</keyword>
<evidence type="ECO:0000256" key="2">
    <source>
        <dbReference type="SAM" id="Phobius"/>
    </source>
</evidence>
<name>D2V7K2_NAEGR</name>
<dbReference type="RefSeq" id="XP_002680138.1">
    <property type="nucleotide sequence ID" value="XM_002680092.1"/>
</dbReference>